<keyword evidence="18" id="KW-1185">Reference proteome</keyword>
<keyword evidence="10" id="KW-1015">Disulfide bond</keyword>
<keyword evidence="8 15" id="KW-1133">Transmembrane helix</keyword>
<reference evidence="17" key="2">
    <citation type="submission" date="2025-09" db="UniProtKB">
        <authorList>
            <consortium name="Ensembl"/>
        </authorList>
    </citation>
    <scope>IDENTIFICATION</scope>
</reference>
<organism evidence="17 18">
    <name type="scientific">Pelusios castaneus</name>
    <name type="common">West African mud turtle</name>
    <dbReference type="NCBI Taxonomy" id="367368"/>
    <lineage>
        <taxon>Eukaryota</taxon>
        <taxon>Metazoa</taxon>
        <taxon>Chordata</taxon>
        <taxon>Craniata</taxon>
        <taxon>Vertebrata</taxon>
        <taxon>Euteleostomi</taxon>
        <taxon>Archelosauria</taxon>
        <taxon>Testudinata</taxon>
        <taxon>Testudines</taxon>
        <taxon>Pleurodira</taxon>
        <taxon>Pelomedusidae</taxon>
        <taxon>Pelusios</taxon>
    </lineage>
</organism>
<feature type="domain" description="Ig-like" evidence="16">
    <location>
        <begin position="13"/>
        <end position="91"/>
    </location>
</feature>
<evidence type="ECO:0000256" key="7">
    <source>
        <dbReference type="ARBA" id="ARBA00022859"/>
    </source>
</evidence>
<evidence type="ECO:0000256" key="1">
    <source>
        <dbReference type="ARBA" id="ARBA00004251"/>
    </source>
</evidence>
<evidence type="ECO:0000256" key="4">
    <source>
        <dbReference type="ARBA" id="ARBA00022475"/>
    </source>
</evidence>
<dbReference type="Gene3D" id="2.60.40.10">
    <property type="entry name" value="Immunoglobulins"/>
    <property type="match status" value="1"/>
</dbReference>
<keyword evidence="13" id="KW-0393">Immunoglobulin domain</keyword>
<feature type="transmembrane region" description="Helical" evidence="15">
    <location>
        <begin position="120"/>
        <end position="142"/>
    </location>
</feature>
<dbReference type="SMART" id="SM00409">
    <property type="entry name" value="IG"/>
    <property type="match status" value="1"/>
</dbReference>
<evidence type="ECO:0000256" key="2">
    <source>
        <dbReference type="ARBA" id="ARBA00006531"/>
    </source>
</evidence>
<protein>
    <recommendedName>
        <fullName evidence="3">Natural cytotoxicity triggering receptor 3</fullName>
    </recommendedName>
    <alternativeName>
        <fullName evidence="14">Natural killer cell p30-related protein</fullName>
    </alternativeName>
</protein>
<evidence type="ECO:0000256" key="15">
    <source>
        <dbReference type="SAM" id="Phobius"/>
    </source>
</evidence>
<dbReference type="InterPro" id="IPR036179">
    <property type="entry name" value="Ig-like_dom_sf"/>
</dbReference>
<evidence type="ECO:0000256" key="12">
    <source>
        <dbReference type="ARBA" id="ARBA00023180"/>
    </source>
</evidence>
<evidence type="ECO:0000313" key="18">
    <source>
        <dbReference type="Proteomes" id="UP000694393"/>
    </source>
</evidence>
<proteinExistence type="inferred from homology"/>
<keyword evidence="5 15" id="KW-0812">Transmembrane</keyword>
<keyword evidence="7" id="KW-0391">Immunity</keyword>
<dbReference type="SMART" id="SM00406">
    <property type="entry name" value="IGv"/>
    <property type="match status" value="1"/>
</dbReference>
<evidence type="ECO:0000259" key="16">
    <source>
        <dbReference type="PROSITE" id="PS50835"/>
    </source>
</evidence>
<name>A0A8C8VH76_9SAUR</name>
<dbReference type="SUPFAM" id="SSF48726">
    <property type="entry name" value="Immunoglobulin"/>
    <property type="match status" value="1"/>
</dbReference>
<reference evidence="17" key="1">
    <citation type="submission" date="2025-08" db="UniProtKB">
        <authorList>
            <consortium name="Ensembl"/>
        </authorList>
    </citation>
    <scope>IDENTIFICATION</scope>
</reference>
<dbReference type="InterPro" id="IPR003599">
    <property type="entry name" value="Ig_sub"/>
</dbReference>
<keyword evidence="12" id="KW-0325">Glycoprotein</keyword>
<dbReference type="GO" id="GO:0005886">
    <property type="term" value="C:plasma membrane"/>
    <property type="evidence" value="ECO:0007669"/>
    <property type="project" value="UniProtKB-SubCell"/>
</dbReference>
<dbReference type="Ensembl" id="ENSPCET00000008155.1">
    <property type="protein sequence ID" value="ENSPCEP00000007878.1"/>
    <property type="gene ID" value="ENSPCEG00000006312.1"/>
</dbReference>
<evidence type="ECO:0000256" key="10">
    <source>
        <dbReference type="ARBA" id="ARBA00023157"/>
    </source>
</evidence>
<dbReference type="InterPro" id="IPR043226">
    <property type="entry name" value="NCR3"/>
</dbReference>
<keyword evidence="11" id="KW-0675">Receptor</keyword>
<keyword evidence="9 15" id="KW-0472">Membrane</keyword>
<keyword evidence="6" id="KW-0732">Signal</keyword>
<evidence type="ECO:0000256" key="5">
    <source>
        <dbReference type="ARBA" id="ARBA00022692"/>
    </source>
</evidence>
<sequence length="230" mass="25369">LWVSQPSFVQGTEGSSVTLPCSYNSSRVPRLGSYLWVKEVEGAWLEVSNGTQEFRGRVSRALDRSFLQERRADVEIQELRVYDSGTYRCLVKIPSLGEGVGNGTWLQVVKAGELWGKPGLLVRGLICTFGLAIVALGTSLYYQRKCERPDTACSAGAPHPRPAAPLWPSPGDAVGVDITQYLLPGVGRGSSSFLPTYLSVSLFSLHFLTLASWRRRRRIKAIQSKPQLRT</sequence>
<keyword evidence="4" id="KW-1003">Cell membrane</keyword>
<dbReference type="InterPro" id="IPR007110">
    <property type="entry name" value="Ig-like_dom"/>
</dbReference>
<dbReference type="GO" id="GO:0002429">
    <property type="term" value="P:immune response-activating cell surface receptor signaling pathway"/>
    <property type="evidence" value="ECO:0007669"/>
    <property type="project" value="InterPro"/>
</dbReference>
<dbReference type="GO" id="GO:0030101">
    <property type="term" value="P:natural killer cell activation"/>
    <property type="evidence" value="ECO:0007669"/>
    <property type="project" value="TreeGrafter"/>
</dbReference>
<evidence type="ECO:0000256" key="3">
    <source>
        <dbReference type="ARBA" id="ARBA00019135"/>
    </source>
</evidence>
<dbReference type="GO" id="GO:0045954">
    <property type="term" value="P:positive regulation of natural killer cell mediated cytotoxicity"/>
    <property type="evidence" value="ECO:0007669"/>
    <property type="project" value="InterPro"/>
</dbReference>
<evidence type="ECO:0000256" key="6">
    <source>
        <dbReference type="ARBA" id="ARBA00022729"/>
    </source>
</evidence>
<accession>A0A8C8VH76</accession>
<dbReference type="PANTHER" id="PTHR47904">
    <property type="entry name" value="NATURAL CYTOTOXICITY TRIGGERING RECEPTOR 3"/>
    <property type="match status" value="1"/>
</dbReference>
<dbReference type="PROSITE" id="PS50835">
    <property type="entry name" value="IG_LIKE"/>
    <property type="match status" value="1"/>
</dbReference>
<dbReference type="PANTHER" id="PTHR47904:SF1">
    <property type="entry name" value="NATURAL CYTOTOXICITY TRIGGERING RECEPTOR 3"/>
    <property type="match status" value="1"/>
</dbReference>
<dbReference type="AlphaFoldDB" id="A0A8C8VH76"/>
<comment type="similarity">
    <text evidence="2">Belongs to the natural cytotoxicity receptor (NCR) family.</text>
</comment>
<dbReference type="Pfam" id="PF07686">
    <property type="entry name" value="V-set"/>
    <property type="match status" value="1"/>
</dbReference>
<comment type="subcellular location">
    <subcellularLocation>
        <location evidence="1">Cell membrane</location>
        <topology evidence="1">Single-pass type I membrane protein</topology>
    </subcellularLocation>
</comment>
<evidence type="ECO:0000256" key="14">
    <source>
        <dbReference type="ARBA" id="ARBA00032296"/>
    </source>
</evidence>
<evidence type="ECO:0000256" key="13">
    <source>
        <dbReference type="ARBA" id="ARBA00023319"/>
    </source>
</evidence>
<evidence type="ECO:0000256" key="8">
    <source>
        <dbReference type="ARBA" id="ARBA00022989"/>
    </source>
</evidence>
<evidence type="ECO:0000256" key="11">
    <source>
        <dbReference type="ARBA" id="ARBA00023170"/>
    </source>
</evidence>
<dbReference type="InterPro" id="IPR013783">
    <property type="entry name" value="Ig-like_fold"/>
</dbReference>
<dbReference type="InterPro" id="IPR013106">
    <property type="entry name" value="Ig_V-set"/>
</dbReference>
<feature type="transmembrane region" description="Helical" evidence="15">
    <location>
        <begin position="193"/>
        <end position="213"/>
    </location>
</feature>
<evidence type="ECO:0000256" key="9">
    <source>
        <dbReference type="ARBA" id="ARBA00023136"/>
    </source>
</evidence>
<dbReference type="Proteomes" id="UP000694393">
    <property type="component" value="Unplaced"/>
</dbReference>
<evidence type="ECO:0000313" key="17">
    <source>
        <dbReference type="Ensembl" id="ENSPCEP00000007878.1"/>
    </source>
</evidence>